<keyword evidence="1" id="KW-0812">Transmembrane</keyword>
<reference evidence="2" key="1">
    <citation type="submission" date="2016-10" db="EMBL/GenBank/DDBJ databases">
        <authorList>
            <person name="Benchimol M."/>
            <person name="Almeida L.G."/>
            <person name="Vasconcelos A.T."/>
            <person name="Perreira-Neves A."/>
            <person name="Rosa I.A."/>
            <person name="Tasca T."/>
            <person name="Bogo M.R."/>
            <person name="de Souza W."/>
        </authorList>
    </citation>
    <scope>NUCLEOTIDE SEQUENCE [LARGE SCALE GENOMIC DNA]</scope>
    <source>
        <strain evidence="2">K</strain>
    </source>
</reference>
<evidence type="ECO:0000313" key="3">
    <source>
        <dbReference type="Proteomes" id="UP000179807"/>
    </source>
</evidence>
<feature type="transmembrane region" description="Helical" evidence="1">
    <location>
        <begin position="105"/>
        <end position="126"/>
    </location>
</feature>
<protein>
    <submittedName>
        <fullName evidence="2">Uncharacterized protein</fullName>
    </submittedName>
</protein>
<name>A0A1J4KGM2_9EUKA</name>
<organism evidence="2 3">
    <name type="scientific">Tritrichomonas foetus</name>
    <dbReference type="NCBI Taxonomy" id="1144522"/>
    <lineage>
        <taxon>Eukaryota</taxon>
        <taxon>Metamonada</taxon>
        <taxon>Parabasalia</taxon>
        <taxon>Tritrichomonadida</taxon>
        <taxon>Tritrichomonadidae</taxon>
        <taxon>Tritrichomonas</taxon>
    </lineage>
</organism>
<proteinExistence type="predicted"/>
<feature type="transmembrane region" description="Helical" evidence="1">
    <location>
        <begin position="17"/>
        <end position="35"/>
    </location>
</feature>
<keyword evidence="1" id="KW-1133">Transmembrane helix</keyword>
<accession>A0A1J4KGM2</accession>
<dbReference type="RefSeq" id="XP_068362084.1">
    <property type="nucleotide sequence ID" value="XM_068502526.1"/>
</dbReference>
<keyword evidence="1" id="KW-0472">Membrane</keyword>
<dbReference type="EMBL" id="MLAK01000653">
    <property type="protein sequence ID" value="OHT08948.1"/>
    <property type="molecule type" value="Genomic_DNA"/>
</dbReference>
<gene>
    <name evidence="2" type="ORF">TRFO_22376</name>
</gene>
<dbReference type="Proteomes" id="UP000179807">
    <property type="component" value="Unassembled WGS sequence"/>
</dbReference>
<dbReference type="VEuPathDB" id="TrichDB:TRFO_22376"/>
<feature type="transmembrane region" description="Helical" evidence="1">
    <location>
        <begin position="41"/>
        <end position="64"/>
    </location>
</feature>
<evidence type="ECO:0000313" key="2">
    <source>
        <dbReference type="EMBL" id="OHT08948.1"/>
    </source>
</evidence>
<dbReference type="GeneID" id="94837230"/>
<feature type="transmembrane region" description="Helical" evidence="1">
    <location>
        <begin position="76"/>
        <end position="99"/>
    </location>
</feature>
<dbReference type="AlphaFoldDB" id="A0A1J4KGM2"/>
<keyword evidence="3" id="KW-1185">Reference proteome</keyword>
<evidence type="ECO:0000256" key="1">
    <source>
        <dbReference type="SAM" id="Phobius"/>
    </source>
</evidence>
<comment type="caution">
    <text evidence="2">The sequence shown here is derived from an EMBL/GenBank/DDBJ whole genome shotgun (WGS) entry which is preliminary data.</text>
</comment>
<sequence>MNSPDQPSFQLPTSKNWVILGSMIFGCASTFLWVVDFLRLFRSMIGICGVVIIILGNAIESWTLYSSLSSGSICKIIRIIIFSIIVLIGLMIFGTSSIIDRAISSFSIVSSLIEVFYLIFGIVILIKQNRDIVQNINDRVNNQRNQNVTQTQVNSILSPDILMIEHFDDDRNLSGNDSNLTINFSTQTEYIMFGSLRPPINIQK</sequence>